<feature type="region of interest" description="Disordered" evidence="4">
    <location>
        <begin position="502"/>
        <end position="563"/>
    </location>
</feature>
<dbReference type="PANTHER" id="PTHR22683:SF1">
    <property type="entry name" value="TYPE VII SECRETION SYSTEM PROTEIN ESSC"/>
    <property type="match status" value="1"/>
</dbReference>
<comment type="caution">
    <text evidence="7">The sequence shown here is derived from an EMBL/GenBank/DDBJ whole genome shotgun (WGS) entry which is preliminary data.</text>
</comment>
<evidence type="ECO:0000313" key="7">
    <source>
        <dbReference type="EMBL" id="MQL51841.1"/>
    </source>
</evidence>
<dbReference type="InterPro" id="IPR002543">
    <property type="entry name" value="FtsK_dom"/>
</dbReference>
<keyword evidence="5" id="KW-1133">Transmembrane helix</keyword>
<evidence type="ECO:0000256" key="1">
    <source>
        <dbReference type="ARBA" id="ARBA00022741"/>
    </source>
</evidence>
<dbReference type="EMBL" id="WHYR01000012">
    <property type="protein sequence ID" value="MQL51841.1"/>
    <property type="molecule type" value="Genomic_DNA"/>
</dbReference>
<feature type="compositionally biased region" description="Gly residues" evidence="4">
    <location>
        <begin position="508"/>
        <end position="518"/>
    </location>
</feature>
<sequence>MSIPRKKRLQSKPVTEKSFSEMTWGERIFQANLVLALVGAGCAFYVYQPELRQWVLNLIPLPLAYKGMEFGLGIPAVCLGIYLLRQKPVLDKLGRFASWLDNIGADKQAEAKPAGKKVEDLLPDAPREAYERSGQGIARRVAPALEHIGLTQPGERVDVIDVSDGPAAARVIIFLPPGLRLTRVQNSAKDLQAAIGAPSLQVVSGPRANTAALIVTHRRKQPVVLKQVVTSDEYQELLKKGGLPVPVGVNEVGEPVLTDLTRVAHLLVAGATGAGKSWWLNEVLVSWLMYLGPDRLRIALVDPKQVELSDYRDFPHVLKVATTPKDAVALLKTLCAEMDARYAMFRDAGAKNIAEYRRKTKDNIPYIACVIDELADLMIQAKDDVEENLQRLTQLARAAGIHLIVATQRPSVDVITGVIKANLPSRIVFRLVSQRDYMTVLDSDPGVTLTGKGDGLALLEGEFGLIRFQSPGVGVSDEQTEQVLARLKDYWRRRGVEAAPVPAFDGAGKNGGAKGRAGGETVELAPLGSGDDDDEAPQPPVYLETGEVGGTRTREESESGFERGEEDIVRLKRYVARLAVHLECENPGGKDVRTLPSTVTLRQELRMDRNRLFELYRQLESEGWIKGQGAGKPYLLVVNPEEAAEWLESLEEEE</sequence>
<dbReference type="SUPFAM" id="SSF52540">
    <property type="entry name" value="P-loop containing nucleoside triphosphate hydrolases"/>
    <property type="match status" value="1"/>
</dbReference>
<keyword evidence="5" id="KW-0472">Membrane</keyword>
<proteinExistence type="predicted"/>
<dbReference type="GO" id="GO:0005524">
    <property type="term" value="F:ATP binding"/>
    <property type="evidence" value="ECO:0007669"/>
    <property type="project" value="UniProtKB-UniRule"/>
</dbReference>
<keyword evidence="8" id="KW-1185">Reference proteome</keyword>
<evidence type="ECO:0000313" key="8">
    <source>
        <dbReference type="Proteomes" id="UP000441717"/>
    </source>
</evidence>
<dbReference type="PANTHER" id="PTHR22683">
    <property type="entry name" value="SPORULATION PROTEIN RELATED"/>
    <property type="match status" value="1"/>
</dbReference>
<keyword evidence="5" id="KW-0812">Transmembrane</keyword>
<dbReference type="AlphaFoldDB" id="A0A6N7IPK4"/>
<feature type="compositionally biased region" description="Basic and acidic residues" evidence="4">
    <location>
        <begin position="552"/>
        <end position="563"/>
    </location>
</feature>
<dbReference type="Proteomes" id="UP000441717">
    <property type="component" value="Unassembled WGS sequence"/>
</dbReference>
<gene>
    <name evidence="7" type="ORF">GFC01_06095</name>
</gene>
<evidence type="ECO:0000256" key="2">
    <source>
        <dbReference type="ARBA" id="ARBA00022840"/>
    </source>
</evidence>
<keyword evidence="1 3" id="KW-0547">Nucleotide-binding</keyword>
<dbReference type="GO" id="GO:0003677">
    <property type="term" value="F:DNA binding"/>
    <property type="evidence" value="ECO:0007669"/>
    <property type="project" value="InterPro"/>
</dbReference>
<protein>
    <recommendedName>
        <fullName evidence="6">FtsK domain-containing protein</fullName>
    </recommendedName>
</protein>
<dbReference type="OrthoDB" id="9807790at2"/>
<keyword evidence="2 3" id="KW-0067">ATP-binding</keyword>
<dbReference type="Pfam" id="PF01580">
    <property type="entry name" value="FtsK_SpoIIIE"/>
    <property type="match status" value="1"/>
</dbReference>
<evidence type="ECO:0000256" key="5">
    <source>
        <dbReference type="SAM" id="Phobius"/>
    </source>
</evidence>
<feature type="domain" description="FtsK" evidence="6">
    <location>
        <begin position="253"/>
        <end position="438"/>
    </location>
</feature>
<dbReference type="PROSITE" id="PS50901">
    <property type="entry name" value="FTSK"/>
    <property type="match status" value="1"/>
</dbReference>
<evidence type="ECO:0000259" key="6">
    <source>
        <dbReference type="PROSITE" id="PS50901"/>
    </source>
</evidence>
<evidence type="ECO:0000256" key="4">
    <source>
        <dbReference type="SAM" id="MobiDB-lite"/>
    </source>
</evidence>
<reference evidence="7 8" key="1">
    <citation type="submission" date="2019-10" db="EMBL/GenBank/DDBJ databases">
        <title>Comparative genomics of sulfur disproportionating microorganisms.</title>
        <authorList>
            <person name="Ward L.M."/>
            <person name="Bertran E."/>
            <person name="Johnston D."/>
        </authorList>
    </citation>
    <scope>NUCLEOTIDE SEQUENCE [LARGE SCALE GENOMIC DNA]</scope>
    <source>
        <strain evidence="7 8">DSM 14055</strain>
    </source>
</reference>
<evidence type="ECO:0000256" key="3">
    <source>
        <dbReference type="PROSITE-ProRule" id="PRU00289"/>
    </source>
</evidence>
<dbReference type="Gene3D" id="3.40.50.300">
    <property type="entry name" value="P-loop containing nucleotide triphosphate hydrolases"/>
    <property type="match status" value="1"/>
</dbReference>
<dbReference type="CDD" id="cd01127">
    <property type="entry name" value="TrwB_TraG_TraD_VirD4"/>
    <property type="match status" value="1"/>
</dbReference>
<dbReference type="InterPro" id="IPR050206">
    <property type="entry name" value="FtsK/SpoIIIE/SftA"/>
</dbReference>
<name>A0A6N7IPK4_9FIRM</name>
<organism evidence="7 8">
    <name type="scientific">Desulfofundulus thermobenzoicus</name>
    <dbReference type="NCBI Taxonomy" id="29376"/>
    <lineage>
        <taxon>Bacteria</taxon>
        <taxon>Bacillati</taxon>
        <taxon>Bacillota</taxon>
        <taxon>Clostridia</taxon>
        <taxon>Eubacteriales</taxon>
        <taxon>Peptococcaceae</taxon>
        <taxon>Desulfofundulus</taxon>
    </lineage>
</organism>
<dbReference type="RefSeq" id="WP_152945778.1">
    <property type="nucleotide sequence ID" value="NZ_WHYR01000012.1"/>
</dbReference>
<dbReference type="InterPro" id="IPR027417">
    <property type="entry name" value="P-loop_NTPase"/>
</dbReference>
<feature type="transmembrane region" description="Helical" evidence="5">
    <location>
        <begin position="28"/>
        <end position="47"/>
    </location>
</feature>
<feature type="binding site" evidence="3">
    <location>
        <begin position="270"/>
        <end position="277"/>
    </location>
    <ligand>
        <name>ATP</name>
        <dbReference type="ChEBI" id="CHEBI:30616"/>
    </ligand>
</feature>
<accession>A0A6N7IPK4</accession>